<evidence type="ECO:0000256" key="1">
    <source>
        <dbReference type="SAM" id="Phobius"/>
    </source>
</evidence>
<evidence type="ECO:0000313" key="2">
    <source>
        <dbReference type="EMBL" id="SFR40442.1"/>
    </source>
</evidence>
<gene>
    <name evidence="2" type="ORF">SAMN04488005_1500</name>
</gene>
<dbReference type="AlphaFoldDB" id="A0A1I6GE19"/>
<keyword evidence="1" id="KW-0812">Transmembrane</keyword>
<keyword evidence="1" id="KW-1133">Transmembrane helix</keyword>
<accession>A0A1I6GE19</accession>
<keyword evidence="3" id="KW-1185">Reference proteome</keyword>
<dbReference type="STRING" id="390270.SAMN04488005_1500"/>
<reference evidence="3" key="1">
    <citation type="submission" date="2016-10" db="EMBL/GenBank/DDBJ databases">
        <authorList>
            <person name="Varghese N."/>
            <person name="Submissions S."/>
        </authorList>
    </citation>
    <scope>NUCLEOTIDE SEQUENCE [LARGE SCALE GENOMIC DNA]</scope>
    <source>
        <strain evidence="3">DSM 26879</strain>
    </source>
</reference>
<proteinExistence type="predicted"/>
<name>A0A1I6GE19_9RHOB</name>
<dbReference type="Proteomes" id="UP000199478">
    <property type="component" value="Unassembled WGS sequence"/>
</dbReference>
<evidence type="ECO:0000313" key="3">
    <source>
        <dbReference type="Proteomes" id="UP000199478"/>
    </source>
</evidence>
<dbReference type="EMBL" id="FOYP01000001">
    <property type="protein sequence ID" value="SFR40442.1"/>
    <property type="molecule type" value="Genomic_DNA"/>
</dbReference>
<feature type="transmembrane region" description="Helical" evidence="1">
    <location>
        <begin position="12"/>
        <end position="35"/>
    </location>
</feature>
<protein>
    <submittedName>
        <fullName evidence="2">Uncharacterized protein</fullName>
    </submittedName>
</protein>
<feature type="transmembrane region" description="Helical" evidence="1">
    <location>
        <begin position="47"/>
        <end position="66"/>
    </location>
</feature>
<organism evidence="2 3">
    <name type="scientific">Yoonia tamlensis</name>
    <dbReference type="NCBI Taxonomy" id="390270"/>
    <lineage>
        <taxon>Bacteria</taxon>
        <taxon>Pseudomonadati</taxon>
        <taxon>Pseudomonadota</taxon>
        <taxon>Alphaproteobacteria</taxon>
        <taxon>Rhodobacterales</taxon>
        <taxon>Paracoccaceae</taxon>
        <taxon>Yoonia</taxon>
    </lineage>
</organism>
<keyword evidence="1" id="KW-0472">Membrane</keyword>
<sequence length="118" mass="13904">MNMQADTRLIGFVPVFGLMLLGPAIALVYVVYSLGYWMDRKLGHLLWWWYVASPYLVFFAVLNTLHNWTVCTVLFREWPREFFTTSRLKRHKTSPDVWRRELADMLGGFLNSQDGGHY</sequence>
<dbReference type="RefSeq" id="WP_090198367.1">
    <property type="nucleotide sequence ID" value="NZ_FOYP01000001.1"/>
</dbReference>